<comment type="similarity">
    <text evidence="1 9">Belongs to the class-I aminoacyl-tRNA synthetase family.</text>
</comment>
<evidence type="ECO:0000256" key="4">
    <source>
        <dbReference type="ARBA" id="ARBA00022741"/>
    </source>
</evidence>
<dbReference type="PRINTS" id="PR01039">
    <property type="entry name" value="TRNASYNTHTRP"/>
</dbReference>
<dbReference type="EC" id="6.1.1.2" evidence="2"/>
<dbReference type="InParanoid" id="G4TCK4"/>
<dbReference type="FunFam" id="3.40.50.620:FF:000082">
    <property type="entry name" value="MSW1p Mitochondrial tryptophanyl-tRNA synthetase"/>
    <property type="match status" value="1"/>
</dbReference>
<dbReference type="eggNOG" id="KOG2713">
    <property type="taxonomic scope" value="Eukaryota"/>
</dbReference>
<keyword evidence="3 9" id="KW-0436">Ligase</keyword>
<dbReference type="AlphaFoldDB" id="G4TCK4"/>
<evidence type="ECO:0000256" key="6">
    <source>
        <dbReference type="ARBA" id="ARBA00022917"/>
    </source>
</evidence>
<dbReference type="InterPro" id="IPR050203">
    <property type="entry name" value="Trp-tRNA_synthetase"/>
</dbReference>
<evidence type="ECO:0000256" key="3">
    <source>
        <dbReference type="ARBA" id="ARBA00022598"/>
    </source>
</evidence>
<dbReference type="STRING" id="1109443.G4TCK4"/>
<accession>G4TCK4</accession>
<keyword evidence="5 9" id="KW-0067">ATP-binding</keyword>
<dbReference type="InterPro" id="IPR002306">
    <property type="entry name" value="Trp-tRNA-ligase"/>
</dbReference>
<dbReference type="GO" id="GO:0070183">
    <property type="term" value="P:mitochondrial tryptophanyl-tRNA aminoacylation"/>
    <property type="evidence" value="ECO:0007669"/>
    <property type="project" value="TreeGrafter"/>
</dbReference>
<comment type="caution">
    <text evidence="10">The sequence shown here is derived from an EMBL/GenBank/DDBJ whole genome shotgun (WGS) entry which is preliminary data.</text>
</comment>
<organism evidence="10 11">
    <name type="scientific">Serendipita indica (strain DSM 11827)</name>
    <name type="common">Root endophyte fungus</name>
    <name type="synonym">Piriformospora indica</name>
    <dbReference type="NCBI Taxonomy" id="1109443"/>
    <lineage>
        <taxon>Eukaryota</taxon>
        <taxon>Fungi</taxon>
        <taxon>Dikarya</taxon>
        <taxon>Basidiomycota</taxon>
        <taxon>Agaricomycotina</taxon>
        <taxon>Agaricomycetes</taxon>
        <taxon>Sebacinales</taxon>
        <taxon>Serendipitaceae</taxon>
        <taxon>Serendipita</taxon>
    </lineage>
</organism>
<dbReference type="GO" id="GO:0005524">
    <property type="term" value="F:ATP binding"/>
    <property type="evidence" value="ECO:0007669"/>
    <property type="project" value="UniProtKB-KW"/>
</dbReference>
<evidence type="ECO:0000256" key="5">
    <source>
        <dbReference type="ARBA" id="ARBA00022840"/>
    </source>
</evidence>
<sequence>MLQPRARLRGLTQRLCLSSSTTRRCLSSVVDHPRVVFSGIQPTGVPHLGNYFGALSQWVEMQNSPEPQTLLYSVVGLHALTMPQDAKKLREDRLNTLASILAVGVDPKKAVLFFQEDVPHHAELAWLLNCMVNIGRLKRMTTWKSKLQIQQNLDVDTEVDESGLNLGLFTYPVLQAADVLLYRTTHVPVGEDQRQHLELARELAQKVNRVMKTDFFPLPMAVTNPAKRILALRGSPPKKMSKSAPDERSRIMITDSSEYIQHKIKTAVTDSVDPEAIADESVPNLADLSPGVANLYTIMSCCTGEDTSDIIPRYYRQRYGRLKADVAEAINAKIAPIRAEFERLKRPENAGYLTQVAAEGRERASEIAEKNLSQIKALLGIQRI</sequence>
<dbReference type="PANTHER" id="PTHR43766">
    <property type="entry name" value="TRYPTOPHAN--TRNA LIGASE, MITOCHONDRIAL"/>
    <property type="match status" value="1"/>
</dbReference>
<dbReference type="InterPro" id="IPR001412">
    <property type="entry name" value="aa-tRNA-synth_I_CS"/>
</dbReference>
<evidence type="ECO:0000256" key="9">
    <source>
        <dbReference type="RuleBase" id="RU363036"/>
    </source>
</evidence>
<evidence type="ECO:0000256" key="7">
    <source>
        <dbReference type="ARBA" id="ARBA00023146"/>
    </source>
</evidence>
<dbReference type="Gene3D" id="1.10.240.10">
    <property type="entry name" value="Tyrosyl-Transfer RNA Synthetase"/>
    <property type="match status" value="1"/>
</dbReference>
<dbReference type="GO" id="GO:0005759">
    <property type="term" value="C:mitochondrial matrix"/>
    <property type="evidence" value="ECO:0007669"/>
    <property type="project" value="TreeGrafter"/>
</dbReference>
<protein>
    <recommendedName>
        <fullName evidence="2">tryptophan--tRNA ligase</fullName>
        <ecNumber evidence="2">6.1.1.2</ecNumber>
    </recommendedName>
    <alternativeName>
        <fullName evidence="8">Tryptophanyl-tRNA synthetase</fullName>
    </alternativeName>
</protein>
<dbReference type="FunCoup" id="G4TCK4">
    <property type="interactions" value="306"/>
</dbReference>
<name>G4TCK4_SERID</name>
<evidence type="ECO:0000256" key="2">
    <source>
        <dbReference type="ARBA" id="ARBA00013161"/>
    </source>
</evidence>
<dbReference type="Proteomes" id="UP000007148">
    <property type="component" value="Unassembled WGS sequence"/>
</dbReference>
<dbReference type="InterPro" id="IPR014729">
    <property type="entry name" value="Rossmann-like_a/b/a_fold"/>
</dbReference>
<evidence type="ECO:0000256" key="1">
    <source>
        <dbReference type="ARBA" id="ARBA00005594"/>
    </source>
</evidence>
<evidence type="ECO:0000256" key="8">
    <source>
        <dbReference type="ARBA" id="ARBA00030268"/>
    </source>
</evidence>
<evidence type="ECO:0000313" key="10">
    <source>
        <dbReference type="EMBL" id="CCA69031.1"/>
    </source>
</evidence>
<dbReference type="EMBL" id="CAFZ01000045">
    <property type="protein sequence ID" value="CCA69031.1"/>
    <property type="molecule type" value="Genomic_DNA"/>
</dbReference>
<dbReference type="SUPFAM" id="SSF52374">
    <property type="entry name" value="Nucleotidylyl transferase"/>
    <property type="match status" value="1"/>
</dbReference>
<dbReference type="HOGENOM" id="CLU_029244_1_3_1"/>
<dbReference type="NCBIfam" id="TIGR00233">
    <property type="entry name" value="trpS"/>
    <property type="match status" value="1"/>
</dbReference>
<dbReference type="OMA" id="GWGQFKP"/>
<dbReference type="PROSITE" id="PS00178">
    <property type="entry name" value="AA_TRNA_LIGASE_I"/>
    <property type="match status" value="1"/>
</dbReference>
<dbReference type="OrthoDB" id="15808at2759"/>
<gene>
    <name evidence="10" type="ORF">PIIN_11682</name>
</gene>
<keyword evidence="6 9" id="KW-0648">Protein biosynthesis</keyword>
<dbReference type="Gene3D" id="3.40.50.620">
    <property type="entry name" value="HUPs"/>
    <property type="match status" value="1"/>
</dbReference>
<dbReference type="GO" id="GO:0004830">
    <property type="term" value="F:tryptophan-tRNA ligase activity"/>
    <property type="evidence" value="ECO:0007669"/>
    <property type="project" value="UniProtKB-EC"/>
</dbReference>
<dbReference type="PANTHER" id="PTHR43766:SF1">
    <property type="entry name" value="TRYPTOPHAN--TRNA LIGASE, MITOCHONDRIAL"/>
    <property type="match status" value="1"/>
</dbReference>
<reference evidence="10 11" key="1">
    <citation type="journal article" date="2011" name="PLoS Pathog.">
        <title>Endophytic Life Strategies Decoded by Genome and Transcriptome Analyses of the Mutualistic Root Symbiont Piriformospora indica.</title>
        <authorList>
            <person name="Zuccaro A."/>
            <person name="Lahrmann U."/>
            <person name="Guldener U."/>
            <person name="Langen G."/>
            <person name="Pfiffi S."/>
            <person name="Biedenkopf D."/>
            <person name="Wong P."/>
            <person name="Samans B."/>
            <person name="Grimm C."/>
            <person name="Basiewicz M."/>
            <person name="Murat C."/>
            <person name="Martin F."/>
            <person name="Kogel K.H."/>
        </authorList>
    </citation>
    <scope>NUCLEOTIDE SEQUENCE [LARGE SCALE GENOMIC DNA]</scope>
    <source>
        <strain evidence="10 11">DSM 11827</strain>
    </source>
</reference>
<dbReference type="Pfam" id="PF00579">
    <property type="entry name" value="tRNA-synt_1b"/>
    <property type="match status" value="1"/>
</dbReference>
<keyword evidence="7 9" id="KW-0030">Aminoacyl-tRNA synthetase</keyword>
<keyword evidence="11" id="KW-1185">Reference proteome</keyword>
<evidence type="ECO:0000313" key="11">
    <source>
        <dbReference type="Proteomes" id="UP000007148"/>
    </source>
</evidence>
<dbReference type="InterPro" id="IPR002305">
    <property type="entry name" value="aa-tRNA-synth_Ic"/>
</dbReference>
<keyword evidence="4 9" id="KW-0547">Nucleotide-binding</keyword>
<proteinExistence type="inferred from homology"/>
<dbReference type="CDD" id="cd00806">
    <property type="entry name" value="TrpRS_core"/>
    <property type="match status" value="1"/>
</dbReference>